<dbReference type="Gene3D" id="3.30.70.20">
    <property type="match status" value="1"/>
</dbReference>
<sequence>MIQVSNIERFATHDGPGIRTAVFLKGCSLRCPWCANPETWTAEPVLMHDEERCQHCHTCQKVCPQGAIVWQAEQLHWDASKCVHCGTCVQHCLPMALTLNGQAMEVSELMKELLKDKAYYEESNGGITISGGEPFFQFEAFLQLIKACKENGLHVAVETTGHYPQEQLERAMDKIDLFLFDIKNLDAERFRRVNQGSLKRILKNFEYVTARRPEDVIMRVPVIPGYNEDQLNEIIAYGKQHHVKEIHLLPYHSMGKKKWHQLHRPYAYEDMDMMKPEALKQYEQEGVKIGG</sequence>
<name>A0A7W8FV75_9FIRM</name>
<evidence type="ECO:0000256" key="1">
    <source>
        <dbReference type="ARBA" id="ARBA00001966"/>
    </source>
</evidence>
<evidence type="ECO:0000256" key="6">
    <source>
        <dbReference type="ARBA" id="ARBA00023002"/>
    </source>
</evidence>
<evidence type="ECO:0000256" key="9">
    <source>
        <dbReference type="ARBA" id="ARBA00047365"/>
    </source>
</evidence>
<evidence type="ECO:0000313" key="12">
    <source>
        <dbReference type="EMBL" id="MBB5182843.1"/>
    </source>
</evidence>
<evidence type="ECO:0000259" key="10">
    <source>
        <dbReference type="PROSITE" id="PS51379"/>
    </source>
</evidence>
<evidence type="ECO:0000256" key="2">
    <source>
        <dbReference type="ARBA" id="ARBA00009777"/>
    </source>
</evidence>
<dbReference type="SFLD" id="SFLDG01066">
    <property type="entry name" value="organic_radical-activating_enz"/>
    <property type="match status" value="1"/>
</dbReference>
<feature type="domain" description="Radical SAM core" evidence="11">
    <location>
        <begin position="13"/>
        <end position="291"/>
    </location>
</feature>
<evidence type="ECO:0000256" key="4">
    <source>
        <dbReference type="ARBA" id="ARBA00022691"/>
    </source>
</evidence>
<gene>
    <name evidence="12" type="ORF">HNQ47_000863</name>
</gene>
<evidence type="ECO:0000256" key="3">
    <source>
        <dbReference type="ARBA" id="ARBA00022485"/>
    </source>
</evidence>
<dbReference type="SFLD" id="SFLDG01118">
    <property type="entry name" value="activating_enzymes__group_2"/>
    <property type="match status" value="1"/>
</dbReference>
<keyword evidence="8" id="KW-0411">Iron-sulfur</keyword>
<dbReference type="InterPro" id="IPR012839">
    <property type="entry name" value="Organic_radical_activase"/>
</dbReference>
<dbReference type="InterPro" id="IPR017900">
    <property type="entry name" value="4Fe4S_Fe_S_CS"/>
</dbReference>
<dbReference type="SUPFAM" id="SSF54862">
    <property type="entry name" value="4Fe-4S ferredoxins"/>
    <property type="match status" value="1"/>
</dbReference>
<dbReference type="InterPro" id="IPR058240">
    <property type="entry name" value="rSAM_sf"/>
</dbReference>
<keyword evidence="7" id="KW-0408">Iron</keyword>
<dbReference type="Pfam" id="PF00037">
    <property type="entry name" value="Fer4"/>
    <property type="match status" value="1"/>
</dbReference>
<dbReference type="EC" id="1.97.1.4" evidence="12"/>
<dbReference type="RefSeq" id="WP_183327906.1">
    <property type="nucleotide sequence ID" value="NZ_JACHHK010000003.1"/>
</dbReference>
<keyword evidence="3" id="KW-0004">4Fe-4S</keyword>
<dbReference type="Proteomes" id="UP000539953">
    <property type="component" value="Unassembled WGS sequence"/>
</dbReference>
<keyword evidence="5" id="KW-0479">Metal-binding</keyword>
<dbReference type="SFLD" id="SFLDS00029">
    <property type="entry name" value="Radical_SAM"/>
    <property type="match status" value="1"/>
</dbReference>
<comment type="caution">
    <text evidence="12">The sequence shown here is derived from an EMBL/GenBank/DDBJ whole genome shotgun (WGS) entry which is preliminary data.</text>
</comment>
<evidence type="ECO:0000256" key="8">
    <source>
        <dbReference type="ARBA" id="ARBA00023014"/>
    </source>
</evidence>
<proteinExistence type="inferred from homology"/>
<organism evidence="12 13">
    <name type="scientific">Catenisphaera adipataccumulans</name>
    <dbReference type="NCBI Taxonomy" id="700500"/>
    <lineage>
        <taxon>Bacteria</taxon>
        <taxon>Bacillati</taxon>
        <taxon>Bacillota</taxon>
        <taxon>Erysipelotrichia</taxon>
        <taxon>Erysipelotrichales</taxon>
        <taxon>Erysipelotrichaceae</taxon>
        <taxon>Catenisphaera</taxon>
    </lineage>
</organism>
<keyword evidence="6 12" id="KW-0560">Oxidoreductase</keyword>
<comment type="similarity">
    <text evidence="2">Belongs to the organic radical-activating enzymes family.</text>
</comment>
<dbReference type="GO" id="GO:0046872">
    <property type="term" value="F:metal ion binding"/>
    <property type="evidence" value="ECO:0007669"/>
    <property type="project" value="UniProtKB-KW"/>
</dbReference>
<protein>
    <submittedName>
        <fullName evidence="12">Pyruvate formate lyase activating enzyme</fullName>
        <ecNumber evidence="12">1.97.1.4</ecNumber>
    </submittedName>
</protein>
<dbReference type="InterPro" id="IPR001989">
    <property type="entry name" value="Radical_activat_CS"/>
</dbReference>
<dbReference type="Gene3D" id="3.20.20.70">
    <property type="entry name" value="Aldolase class I"/>
    <property type="match status" value="1"/>
</dbReference>
<feature type="domain" description="4Fe-4S ferredoxin-type" evidence="10">
    <location>
        <begin position="74"/>
        <end position="102"/>
    </location>
</feature>
<dbReference type="InterPro" id="IPR040074">
    <property type="entry name" value="BssD/PflA/YjjW"/>
</dbReference>
<keyword evidence="12" id="KW-0670">Pyruvate</keyword>
<dbReference type="InterPro" id="IPR007197">
    <property type="entry name" value="rSAM"/>
</dbReference>
<keyword evidence="12" id="KW-0456">Lyase</keyword>
<keyword evidence="4" id="KW-0949">S-adenosyl-L-methionine</keyword>
<accession>A0A7W8FV75</accession>
<dbReference type="Pfam" id="PF04055">
    <property type="entry name" value="Radical_SAM"/>
    <property type="match status" value="1"/>
</dbReference>
<comment type="catalytic activity">
    <reaction evidence="9">
        <text>glycyl-[protein] + reduced [flavodoxin] + S-adenosyl-L-methionine = glycin-2-yl radical-[protein] + semiquinone [flavodoxin] + 5'-deoxyadenosine + L-methionine + H(+)</text>
        <dbReference type="Rhea" id="RHEA:61976"/>
        <dbReference type="Rhea" id="RHEA-COMP:10622"/>
        <dbReference type="Rhea" id="RHEA-COMP:14480"/>
        <dbReference type="Rhea" id="RHEA-COMP:15993"/>
        <dbReference type="Rhea" id="RHEA-COMP:15994"/>
        <dbReference type="ChEBI" id="CHEBI:15378"/>
        <dbReference type="ChEBI" id="CHEBI:17319"/>
        <dbReference type="ChEBI" id="CHEBI:29947"/>
        <dbReference type="ChEBI" id="CHEBI:32722"/>
        <dbReference type="ChEBI" id="CHEBI:57618"/>
        <dbReference type="ChEBI" id="CHEBI:57844"/>
        <dbReference type="ChEBI" id="CHEBI:59789"/>
        <dbReference type="ChEBI" id="CHEBI:140311"/>
    </reaction>
</comment>
<dbReference type="GO" id="GO:0051539">
    <property type="term" value="F:4 iron, 4 sulfur cluster binding"/>
    <property type="evidence" value="ECO:0007669"/>
    <property type="project" value="UniProtKB-KW"/>
</dbReference>
<evidence type="ECO:0000256" key="7">
    <source>
        <dbReference type="ARBA" id="ARBA00023004"/>
    </source>
</evidence>
<dbReference type="AlphaFoldDB" id="A0A7W8FV75"/>
<dbReference type="InterPro" id="IPR017896">
    <property type="entry name" value="4Fe4S_Fe-S-bd"/>
</dbReference>
<dbReference type="InterPro" id="IPR034457">
    <property type="entry name" value="Organic_radical-activating"/>
</dbReference>
<dbReference type="PROSITE" id="PS51379">
    <property type="entry name" value="4FE4S_FER_2"/>
    <property type="match status" value="2"/>
</dbReference>
<dbReference type="GO" id="GO:0043365">
    <property type="term" value="F:[formate-C-acetyltransferase]-activating enzyme activity"/>
    <property type="evidence" value="ECO:0007669"/>
    <property type="project" value="UniProtKB-EC"/>
</dbReference>
<dbReference type="SUPFAM" id="SSF102114">
    <property type="entry name" value="Radical SAM enzymes"/>
    <property type="match status" value="1"/>
</dbReference>
<dbReference type="PANTHER" id="PTHR30352:SF4">
    <property type="entry name" value="PYRUVATE FORMATE-LYASE 2-ACTIVATING ENZYME"/>
    <property type="match status" value="1"/>
</dbReference>
<evidence type="ECO:0000313" key="13">
    <source>
        <dbReference type="Proteomes" id="UP000539953"/>
    </source>
</evidence>
<keyword evidence="13" id="KW-1185">Reference proteome</keyword>
<dbReference type="PIRSF" id="PIRSF000371">
    <property type="entry name" value="PFL_act_enz"/>
    <property type="match status" value="1"/>
</dbReference>
<comment type="cofactor">
    <cofactor evidence="1">
        <name>[4Fe-4S] cluster</name>
        <dbReference type="ChEBI" id="CHEBI:49883"/>
    </cofactor>
</comment>
<reference evidence="12 13" key="1">
    <citation type="submission" date="2020-08" db="EMBL/GenBank/DDBJ databases">
        <title>Genomic Encyclopedia of Type Strains, Phase IV (KMG-IV): sequencing the most valuable type-strain genomes for metagenomic binning, comparative biology and taxonomic classification.</title>
        <authorList>
            <person name="Goeker M."/>
        </authorList>
    </citation>
    <scope>NUCLEOTIDE SEQUENCE [LARGE SCALE GENOMIC DNA]</scope>
    <source>
        <strain evidence="12 13">DSM 25799</strain>
    </source>
</reference>
<dbReference type="GO" id="GO:0016829">
    <property type="term" value="F:lyase activity"/>
    <property type="evidence" value="ECO:0007669"/>
    <property type="project" value="UniProtKB-KW"/>
</dbReference>
<dbReference type="NCBIfam" id="TIGR02494">
    <property type="entry name" value="PFLE_PFLC"/>
    <property type="match status" value="1"/>
</dbReference>
<feature type="domain" description="4Fe-4S ferredoxin-type" evidence="10">
    <location>
        <begin position="44"/>
        <end position="73"/>
    </location>
</feature>
<dbReference type="InterPro" id="IPR013785">
    <property type="entry name" value="Aldolase_TIM"/>
</dbReference>
<dbReference type="PROSITE" id="PS00198">
    <property type="entry name" value="4FE4S_FER_1"/>
    <property type="match status" value="1"/>
</dbReference>
<dbReference type="CDD" id="cd01335">
    <property type="entry name" value="Radical_SAM"/>
    <property type="match status" value="1"/>
</dbReference>
<dbReference type="PROSITE" id="PS01087">
    <property type="entry name" value="RADICAL_ACTIVATING"/>
    <property type="match status" value="1"/>
</dbReference>
<dbReference type="PANTHER" id="PTHR30352">
    <property type="entry name" value="PYRUVATE FORMATE-LYASE-ACTIVATING ENZYME"/>
    <property type="match status" value="1"/>
</dbReference>
<dbReference type="EMBL" id="JACHHK010000003">
    <property type="protein sequence ID" value="MBB5182843.1"/>
    <property type="molecule type" value="Genomic_DNA"/>
</dbReference>
<evidence type="ECO:0000259" key="11">
    <source>
        <dbReference type="PROSITE" id="PS51918"/>
    </source>
</evidence>
<evidence type="ECO:0000256" key="5">
    <source>
        <dbReference type="ARBA" id="ARBA00022723"/>
    </source>
</evidence>
<dbReference type="PROSITE" id="PS51918">
    <property type="entry name" value="RADICAL_SAM"/>
    <property type="match status" value="1"/>
</dbReference>